<dbReference type="Proteomes" id="UP000031512">
    <property type="component" value="Unassembled WGS sequence"/>
</dbReference>
<keyword evidence="1" id="KW-0378">Hydrolase</keyword>
<reference evidence="1 2" key="1">
    <citation type="journal article" date="2012" name="BMC Genomics">
        <title>Comparative genomic analysis and phylogenetic position of Theileria equi.</title>
        <authorList>
            <person name="Kappmeyer L.S."/>
            <person name="Thiagarajan M."/>
            <person name="Herndon D.R."/>
            <person name="Ramsay J.D."/>
            <person name="Caler E."/>
            <person name="Djikeng A."/>
            <person name="Gillespie J.J."/>
            <person name="Lau A.O."/>
            <person name="Roalson E.H."/>
            <person name="Silva J.C."/>
            <person name="Silva M.G."/>
            <person name="Suarez C.E."/>
            <person name="Ueti M.W."/>
            <person name="Nene V.M."/>
            <person name="Mealey R.H."/>
            <person name="Knowles D.P."/>
            <person name="Brayton K.A."/>
        </authorList>
    </citation>
    <scope>NUCLEOTIDE SEQUENCE [LARGE SCALE GENOMIC DNA]</scope>
    <source>
        <strain evidence="1 2">WA</strain>
    </source>
</reference>
<gene>
    <name evidence="1" type="ORF">BEWA_049460</name>
</gene>
<dbReference type="OrthoDB" id="27226at2759"/>
<dbReference type="VEuPathDB" id="PiroplasmaDB:BEWA_049460"/>
<name>L1LB33_THEEQ</name>
<dbReference type="Gene3D" id="3.40.50.1000">
    <property type="entry name" value="HAD superfamily/HAD-like"/>
    <property type="match status" value="1"/>
</dbReference>
<dbReference type="KEGG" id="beq:BEWA_049460"/>
<dbReference type="Pfam" id="PF08282">
    <property type="entry name" value="Hydrolase_3"/>
    <property type="match status" value="1"/>
</dbReference>
<evidence type="ECO:0000313" key="1">
    <source>
        <dbReference type="EMBL" id="EKX72479.1"/>
    </source>
</evidence>
<proteinExistence type="predicted"/>
<dbReference type="GO" id="GO:0050308">
    <property type="term" value="F:sugar-phosphatase activity"/>
    <property type="evidence" value="ECO:0007669"/>
    <property type="project" value="UniProtKB-EC"/>
</dbReference>
<dbReference type="GO" id="GO:0005829">
    <property type="term" value="C:cytosol"/>
    <property type="evidence" value="ECO:0007669"/>
    <property type="project" value="TreeGrafter"/>
</dbReference>
<dbReference type="InterPro" id="IPR023214">
    <property type="entry name" value="HAD_sf"/>
</dbReference>
<comment type="caution">
    <text evidence="1">The sequence shown here is derived from an EMBL/GenBank/DDBJ whole genome shotgun (WGS) entry which is preliminary data.</text>
</comment>
<dbReference type="AlphaFoldDB" id="L1LB33"/>
<dbReference type="InterPro" id="IPR036412">
    <property type="entry name" value="HAD-like_sf"/>
</dbReference>
<protein>
    <submittedName>
        <fullName evidence="1">Haloacid dehalogenase-like hydrolase family member protein</fullName>
        <ecNumber evidence="1">3.1.3.23</ecNumber>
    </submittedName>
</protein>
<keyword evidence="2" id="KW-1185">Reference proteome</keyword>
<dbReference type="PANTHER" id="PTHR10000:SF8">
    <property type="entry name" value="HAD SUPERFAMILY HYDROLASE-LIKE, TYPE 3"/>
    <property type="match status" value="1"/>
</dbReference>
<dbReference type="PANTHER" id="PTHR10000">
    <property type="entry name" value="PHOSPHOSERINE PHOSPHATASE"/>
    <property type="match status" value="1"/>
</dbReference>
<accession>L1LB33</accession>
<dbReference type="GeneID" id="15803976"/>
<sequence length="295" mass="32931">MSMQSVRMEIKDTHSVSPGFAGLLPLERPPKYFGVDVDGTFHTKNEGAWRRNIEAFAEVRKRGFTPFFSTGRSLVSALRLVGEEFKAKTGYHGYPGVYNNGAVVYDGNGSIISLGVFSREFMVKFCDFLTCEGLVGKCIFYTDNYEFSLVEVDDDLRFVLQSRHLGLPEIKPIDEILEMSIVGISLLCKEINIPGLERDVDYVEKHVEDDFYDLSTPNTTKGQGVAVLLEHLGATFVDFGYIGDGDNDTENMDLSSLSFAVANAPNHVKEHAKFVLDMTCDEAAVAEVFKRIYKL</sequence>
<dbReference type="EC" id="3.1.3.23" evidence="1"/>
<dbReference type="eggNOG" id="ENOG502RSY5">
    <property type="taxonomic scope" value="Eukaryota"/>
</dbReference>
<dbReference type="RefSeq" id="XP_004831931.1">
    <property type="nucleotide sequence ID" value="XM_004831874.1"/>
</dbReference>
<evidence type="ECO:0000313" key="2">
    <source>
        <dbReference type="Proteomes" id="UP000031512"/>
    </source>
</evidence>
<dbReference type="Gene3D" id="3.30.1240.10">
    <property type="match status" value="1"/>
</dbReference>
<dbReference type="GO" id="GO:0000287">
    <property type="term" value="F:magnesium ion binding"/>
    <property type="evidence" value="ECO:0007669"/>
    <property type="project" value="TreeGrafter"/>
</dbReference>
<dbReference type="SUPFAM" id="SSF56784">
    <property type="entry name" value="HAD-like"/>
    <property type="match status" value="1"/>
</dbReference>
<dbReference type="EMBL" id="ACOU01000007">
    <property type="protein sequence ID" value="EKX72479.1"/>
    <property type="molecule type" value="Genomic_DNA"/>
</dbReference>
<dbReference type="STRING" id="1537102.L1LB33"/>
<organism evidence="1 2">
    <name type="scientific">Theileria equi strain WA</name>
    <dbReference type="NCBI Taxonomy" id="1537102"/>
    <lineage>
        <taxon>Eukaryota</taxon>
        <taxon>Sar</taxon>
        <taxon>Alveolata</taxon>
        <taxon>Apicomplexa</taxon>
        <taxon>Aconoidasida</taxon>
        <taxon>Piroplasmida</taxon>
        <taxon>Theileriidae</taxon>
        <taxon>Theileria</taxon>
    </lineage>
</organism>